<comment type="subcellular location">
    <subcellularLocation>
        <location evidence="1">Cell membrane</location>
        <topology evidence="1">Multi-pass membrane protein</topology>
    </subcellularLocation>
</comment>
<feature type="transmembrane region" description="Helical" evidence="7">
    <location>
        <begin position="57"/>
        <end position="78"/>
    </location>
</feature>
<feature type="transmembrane region" description="Helical" evidence="7">
    <location>
        <begin position="302"/>
        <end position="320"/>
    </location>
</feature>
<dbReference type="PANTHER" id="PTHR23513">
    <property type="entry name" value="INTEGRAL MEMBRANE EFFLUX PROTEIN-RELATED"/>
    <property type="match status" value="1"/>
</dbReference>
<keyword evidence="4 7" id="KW-0812">Transmembrane</keyword>
<feature type="transmembrane region" description="Helical" evidence="7">
    <location>
        <begin position="235"/>
        <end position="258"/>
    </location>
</feature>
<proteinExistence type="predicted"/>
<sequence>MEKSIPKRRKKSFHLFIPVKKSRNFRYLWIGNSLSTLGSSISMIILPILVLQLTHSTVSMGIVMACYMLPNVIILPFAGVIVDKVNRIHLLILMDAFRALISFLVMGLGLSGLLTMHMLYVGAAILGLTSGLFQPAYSALRATVFTPDIRTAANSLNQLSVQAMSLIGPPIGGIIAYKSASIGFGIDGVTYLISLISLLCMTNDKKSHPVSHTSGNRFNWKDLLGGIQTLKQSTWLWVTILAFSFINICTTGIISIIIPWLINVHYHLEPVVYGLVMSGEGFGAAVAAFIFGMRRRWHFRGYMAYIGTGIYGLVLLLMTFVSWPPLLVLLMVAGGMGIMTFSLVWETSLQELVSDESFGRVASLDMLGSFALLPAGYLFTGWFSKVAGGITAMTILSSVVLVTVLIVLCIPKIRQFD</sequence>
<evidence type="ECO:0000256" key="6">
    <source>
        <dbReference type="ARBA" id="ARBA00023136"/>
    </source>
</evidence>
<dbReference type="InterPro" id="IPR020846">
    <property type="entry name" value="MFS_dom"/>
</dbReference>
<evidence type="ECO:0000313" key="10">
    <source>
        <dbReference type="Proteomes" id="UP001597458"/>
    </source>
</evidence>
<dbReference type="PROSITE" id="PS50850">
    <property type="entry name" value="MFS"/>
    <property type="match status" value="1"/>
</dbReference>
<keyword evidence="5 7" id="KW-1133">Transmembrane helix</keyword>
<dbReference type="InterPro" id="IPR036259">
    <property type="entry name" value="MFS_trans_sf"/>
</dbReference>
<dbReference type="CDD" id="cd06173">
    <property type="entry name" value="MFS_MefA_like"/>
    <property type="match status" value="1"/>
</dbReference>
<name>A0ABW5PS30_9BACI</name>
<evidence type="ECO:0000256" key="2">
    <source>
        <dbReference type="ARBA" id="ARBA00022448"/>
    </source>
</evidence>
<feature type="transmembrane region" description="Helical" evidence="7">
    <location>
        <begin position="270"/>
        <end position="290"/>
    </location>
</feature>
<evidence type="ECO:0000313" key="9">
    <source>
        <dbReference type="EMBL" id="MFD2617707.1"/>
    </source>
</evidence>
<feature type="transmembrane region" description="Helical" evidence="7">
    <location>
        <begin position="27"/>
        <end position="51"/>
    </location>
</feature>
<dbReference type="EMBL" id="JBHUMR010000013">
    <property type="protein sequence ID" value="MFD2617707.1"/>
    <property type="molecule type" value="Genomic_DNA"/>
</dbReference>
<keyword evidence="2" id="KW-0813">Transport</keyword>
<dbReference type="Proteomes" id="UP001597458">
    <property type="component" value="Unassembled WGS sequence"/>
</dbReference>
<feature type="transmembrane region" description="Helical" evidence="7">
    <location>
        <begin position="366"/>
        <end position="384"/>
    </location>
</feature>
<protein>
    <submittedName>
        <fullName evidence="9">MFS transporter</fullName>
    </submittedName>
</protein>
<keyword evidence="6 7" id="KW-0472">Membrane</keyword>
<reference evidence="10" key="1">
    <citation type="journal article" date="2019" name="Int. J. Syst. Evol. Microbiol.">
        <title>The Global Catalogue of Microorganisms (GCM) 10K type strain sequencing project: providing services to taxonomists for standard genome sequencing and annotation.</title>
        <authorList>
            <consortium name="The Broad Institute Genomics Platform"/>
            <consortium name="The Broad Institute Genome Sequencing Center for Infectious Disease"/>
            <person name="Wu L."/>
            <person name="Ma J."/>
        </authorList>
    </citation>
    <scope>NUCLEOTIDE SEQUENCE [LARGE SCALE GENOMIC DNA]</scope>
    <source>
        <strain evidence="10">TISTR 2241</strain>
    </source>
</reference>
<evidence type="ECO:0000256" key="1">
    <source>
        <dbReference type="ARBA" id="ARBA00004651"/>
    </source>
</evidence>
<dbReference type="Gene3D" id="1.20.1250.20">
    <property type="entry name" value="MFS general substrate transporter like domains"/>
    <property type="match status" value="1"/>
</dbReference>
<evidence type="ECO:0000259" key="8">
    <source>
        <dbReference type="PROSITE" id="PS50850"/>
    </source>
</evidence>
<feature type="domain" description="Major facilitator superfamily (MFS) profile" evidence="8">
    <location>
        <begin position="24"/>
        <end position="415"/>
    </location>
</feature>
<dbReference type="RefSeq" id="WP_141190614.1">
    <property type="nucleotide sequence ID" value="NZ_JBHUMR010000013.1"/>
</dbReference>
<gene>
    <name evidence="9" type="ORF">ACFSTF_10360</name>
</gene>
<feature type="transmembrane region" description="Helical" evidence="7">
    <location>
        <begin position="326"/>
        <end position="345"/>
    </location>
</feature>
<evidence type="ECO:0000256" key="7">
    <source>
        <dbReference type="SAM" id="Phobius"/>
    </source>
</evidence>
<dbReference type="PANTHER" id="PTHR23513:SF6">
    <property type="entry name" value="MAJOR FACILITATOR SUPERFAMILY ASSOCIATED DOMAIN-CONTAINING PROTEIN"/>
    <property type="match status" value="1"/>
</dbReference>
<dbReference type="SUPFAM" id="SSF103473">
    <property type="entry name" value="MFS general substrate transporter"/>
    <property type="match status" value="1"/>
</dbReference>
<evidence type="ECO:0000256" key="4">
    <source>
        <dbReference type="ARBA" id="ARBA00022692"/>
    </source>
</evidence>
<keyword evidence="3" id="KW-1003">Cell membrane</keyword>
<comment type="caution">
    <text evidence="9">The sequence shown here is derived from an EMBL/GenBank/DDBJ whole genome shotgun (WGS) entry which is preliminary data.</text>
</comment>
<organism evidence="9 10">
    <name type="scientific">Terrilactibacillus laevilacticus</name>
    <dbReference type="NCBI Taxonomy" id="1380157"/>
    <lineage>
        <taxon>Bacteria</taxon>
        <taxon>Bacillati</taxon>
        <taxon>Bacillota</taxon>
        <taxon>Bacilli</taxon>
        <taxon>Bacillales</taxon>
        <taxon>Bacillaceae</taxon>
        <taxon>Terrilactibacillus</taxon>
    </lineage>
</organism>
<dbReference type="Pfam" id="PF07690">
    <property type="entry name" value="MFS_1"/>
    <property type="match status" value="1"/>
</dbReference>
<evidence type="ECO:0000256" key="3">
    <source>
        <dbReference type="ARBA" id="ARBA00022475"/>
    </source>
</evidence>
<feature type="transmembrane region" description="Helical" evidence="7">
    <location>
        <begin position="390"/>
        <end position="410"/>
    </location>
</feature>
<dbReference type="InterPro" id="IPR011701">
    <property type="entry name" value="MFS"/>
</dbReference>
<evidence type="ECO:0000256" key="5">
    <source>
        <dbReference type="ARBA" id="ARBA00022989"/>
    </source>
</evidence>
<accession>A0ABW5PS30</accession>
<keyword evidence="10" id="KW-1185">Reference proteome</keyword>